<dbReference type="PANTHER" id="PTHR43646">
    <property type="entry name" value="GLYCOSYLTRANSFERASE"/>
    <property type="match status" value="1"/>
</dbReference>
<dbReference type="InterPro" id="IPR001173">
    <property type="entry name" value="Glyco_trans_2-like"/>
</dbReference>
<evidence type="ECO:0000259" key="7">
    <source>
        <dbReference type="Pfam" id="PF00535"/>
    </source>
</evidence>
<dbReference type="KEGG" id="tpx:Turpa_3064"/>
<evidence type="ECO:0000256" key="4">
    <source>
        <dbReference type="ARBA" id="ARBA00022679"/>
    </source>
</evidence>
<evidence type="ECO:0000256" key="2">
    <source>
        <dbReference type="ARBA" id="ARBA00022475"/>
    </source>
</evidence>
<keyword evidence="9" id="KW-1185">Reference proteome</keyword>
<dbReference type="STRING" id="869212.Turpa_3064"/>
<sequence length="305" mass="34425">MAATKKVSVVIPTLNEERDLPVLLGSLKAQTFRDFEIIVGDAGSKDRTRQIAEEHGARVVQGGMPGVGRNRGAEVANGEYLFFFDADVSLPPDFLAKAVAEMDGEFIDLATCEFHPLSDLRLDKILFAFANLSVKMNANGNPRAAGFCIFITKRLFDRIGGFDESLKLAEDHDLVDRAAKFRPLHVLKSTSLQVSVRRLAKEGRFSLIQKYFQVEMHLMTKGKVRDDIIEYEFGNFKDESKEPVKKAMDQFEERLIKLEAQYNDWSQKVQSLPMMERVRETQGRLKQSADALTQSLKELFSAKQA</sequence>
<dbReference type="AlphaFoldDB" id="I4B8U6"/>
<organism evidence="8 9">
    <name type="scientific">Turneriella parva (strain ATCC BAA-1111 / DSM 21527 / NCTC 11395 / H)</name>
    <name type="common">Leptospira parva</name>
    <dbReference type="NCBI Taxonomy" id="869212"/>
    <lineage>
        <taxon>Bacteria</taxon>
        <taxon>Pseudomonadati</taxon>
        <taxon>Spirochaetota</taxon>
        <taxon>Spirochaetia</taxon>
        <taxon>Leptospirales</taxon>
        <taxon>Leptospiraceae</taxon>
        <taxon>Turneriella</taxon>
    </lineage>
</organism>
<keyword evidence="4 8" id="KW-0808">Transferase</keyword>
<proteinExistence type="predicted"/>
<dbReference type="PANTHER" id="PTHR43646:SF2">
    <property type="entry name" value="GLYCOSYLTRANSFERASE 2-LIKE DOMAIN-CONTAINING PROTEIN"/>
    <property type="match status" value="1"/>
</dbReference>
<comment type="subcellular location">
    <subcellularLocation>
        <location evidence="1">Cell membrane</location>
    </subcellularLocation>
</comment>
<name>I4B8U6_TURPD</name>
<keyword evidence="5" id="KW-0472">Membrane</keyword>
<evidence type="ECO:0000256" key="6">
    <source>
        <dbReference type="SAM" id="Coils"/>
    </source>
</evidence>
<dbReference type="InterPro" id="IPR029044">
    <property type="entry name" value="Nucleotide-diphossugar_trans"/>
</dbReference>
<evidence type="ECO:0000256" key="1">
    <source>
        <dbReference type="ARBA" id="ARBA00004236"/>
    </source>
</evidence>
<dbReference type="Gene3D" id="3.90.550.10">
    <property type="entry name" value="Spore Coat Polysaccharide Biosynthesis Protein SpsA, Chain A"/>
    <property type="match status" value="1"/>
</dbReference>
<keyword evidence="3" id="KW-0328">Glycosyltransferase</keyword>
<dbReference type="SUPFAM" id="SSF53448">
    <property type="entry name" value="Nucleotide-diphospho-sugar transferases"/>
    <property type="match status" value="1"/>
</dbReference>
<accession>I4B8U6</accession>
<feature type="coiled-coil region" evidence="6">
    <location>
        <begin position="241"/>
        <end position="268"/>
    </location>
</feature>
<feature type="domain" description="Glycosyltransferase 2-like" evidence="7">
    <location>
        <begin position="8"/>
        <end position="112"/>
    </location>
</feature>
<gene>
    <name evidence="8" type="ordered locus">Turpa_3064</name>
</gene>
<dbReference type="Proteomes" id="UP000006048">
    <property type="component" value="Chromosome"/>
</dbReference>
<dbReference type="Pfam" id="PF00535">
    <property type="entry name" value="Glycos_transf_2"/>
    <property type="match status" value="1"/>
</dbReference>
<keyword evidence="2" id="KW-1003">Cell membrane</keyword>
<evidence type="ECO:0000313" key="9">
    <source>
        <dbReference type="Proteomes" id="UP000006048"/>
    </source>
</evidence>
<evidence type="ECO:0000313" key="8">
    <source>
        <dbReference type="EMBL" id="AFM13703.1"/>
    </source>
</evidence>
<dbReference type="RefSeq" id="WP_014804204.1">
    <property type="nucleotide sequence ID" value="NC_018020.1"/>
</dbReference>
<protein>
    <submittedName>
        <fullName evidence="8">Glycosyl transferase family 2</fullName>
    </submittedName>
</protein>
<dbReference type="HOGENOM" id="CLU_025996_17_6_12"/>
<evidence type="ECO:0000256" key="5">
    <source>
        <dbReference type="ARBA" id="ARBA00023136"/>
    </source>
</evidence>
<dbReference type="GO" id="GO:0016757">
    <property type="term" value="F:glycosyltransferase activity"/>
    <property type="evidence" value="ECO:0007669"/>
    <property type="project" value="UniProtKB-KW"/>
</dbReference>
<keyword evidence="6" id="KW-0175">Coiled coil</keyword>
<dbReference type="OrthoDB" id="9810303at2"/>
<reference evidence="8 9" key="1">
    <citation type="submission" date="2012-06" db="EMBL/GenBank/DDBJ databases">
        <title>The complete chromosome of genome of Turneriella parva DSM 21527.</title>
        <authorList>
            <consortium name="US DOE Joint Genome Institute (JGI-PGF)"/>
            <person name="Lucas S."/>
            <person name="Han J."/>
            <person name="Lapidus A."/>
            <person name="Bruce D."/>
            <person name="Goodwin L."/>
            <person name="Pitluck S."/>
            <person name="Peters L."/>
            <person name="Kyrpides N."/>
            <person name="Mavromatis K."/>
            <person name="Ivanova N."/>
            <person name="Mikhailova N."/>
            <person name="Chertkov O."/>
            <person name="Detter J.C."/>
            <person name="Tapia R."/>
            <person name="Han C."/>
            <person name="Land M."/>
            <person name="Hauser L."/>
            <person name="Markowitz V."/>
            <person name="Cheng J.-F."/>
            <person name="Hugenholtz P."/>
            <person name="Woyke T."/>
            <person name="Wu D."/>
            <person name="Gronow S."/>
            <person name="Wellnitz S."/>
            <person name="Brambilla E."/>
            <person name="Klenk H.-P."/>
            <person name="Eisen J.A."/>
        </authorList>
    </citation>
    <scope>NUCLEOTIDE SEQUENCE [LARGE SCALE GENOMIC DNA]</scope>
    <source>
        <strain evidence="9">ATCC BAA-1111 / DSM 21527 / NCTC 11395 / H</strain>
    </source>
</reference>
<dbReference type="GO" id="GO:0005886">
    <property type="term" value="C:plasma membrane"/>
    <property type="evidence" value="ECO:0007669"/>
    <property type="project" value="UniProtKB-SubCell"/>
</dbReference>
<evidence type="ECO:0000256" key="3">
    <source>
        <dbReference type="ARBA" id="ARBA00022676"/>
    </source>
</evidence>
<dbReference type="EMBL" id="CP002959">
    <property type="protein sequence ID" value="AFM13703.1"/>
    <property type="molecule type" value="Genomic_DNA"/>
</dbReference>